<proteinExistence type="predicted"/>
<dbReference type="AlphaFoldDB" id="A0A150L831"/>
<sequence>MSNHPAEMLDIPSIKPKPMLNVQSEILDKRIFDWTIFQKC</sequence>
<organism evidence="1 2">
    <name type="scientific">Caldibacillus debilis</name>
    <dbReference type="NCBI Taxonomy" id="301148"/>
    <lineage>
        <taxon>Bacteria</taxon>
        <taxon>Bacillati</taxon>
        <taxon>Bacillota</taxon>
        <taxon>Bacilli</taxon>
        <taxon>Bacillales</taxon>
        <taxon>Bacillaceae</taxon>
        <taxon>Caldibacillus</taxon>
    </lineage>
</organism>
<gene>
    <name evidence="1" type="ORF">B4135_4127</name>
</gene>
<evidence type="ECO:0000313" key="2">
    <source>
        <dbReference type="Proteomes" id="UP000075683"/>
    </source>
</evidence>
<dbReference type="Proteomes" id="UP000075683">
    <property type="component" value="Unassembled WGS sequence"/>
</dbReference>
<evidence type="ECO:0000313" key="1">
    <source>
        <dbReference type="EMBL" id="KYD08410.1"/>
    </source>
</evidence>
<accession>A0A150L831</accession>
<reference evidence="1 2" key="1">
    <citation type="submission" date="2016-01" db="EMBL/GenBank/DDBJ databases">
        <title>Draft Genome Sequences of Seven Thermophilic Sporeformers Isolated from Foods.</title>
        <authorList>
            <person name="Berendsen E.M."/>
            <person name="Wells-Bennik M.H."/>
            <person name="Krawcyk A.O."/>
            <person name="De Jong A."/>
            <person name="Holsappel S."/>
            <person name="Eijlander R.T."/>
            <person name="Kuipers O.P."/>
        </authorList>
    </citation>
    <scope>NUCLEOTIDE SEQUENCE [LARGE SCALE GENOMIC DNA]</scope>
    <source>
        <strain evidence="1 2">B4135</strain>
    </source>
</reference>
<name>A0A150L831_9BACI</name>
<protein>
    <submittedName>
        <fullName evidence="1">Uncharacterized protein</fullName>
    </submittedName>
</protein>
<comment type="caution">
    <text evidence="1">The sequence shown here is derived from an EMBL/GenBank/DDBJ whole genome shotgun (WGS) entry which is preliminary data.</text>
</comment>
<dbReference type="EMBL" id="LQYT01000140">
    <property type="protein sequence ID" value="KYD08410.1"/>
    <property type="molecule type" value="Genomic_DNA"/>
</dbReference>